<evidence type="ECO:0000313" key="1">
    <source>
        <dbReference type="EMBL" id="DAF98198.1"/>
    </source>
</evidence>
<organism evidence="1">
    <name type="scientific">Myoviridae sp. ctP6q2</name>
    <dbReference type="NCBI Taxonomy" id="2825096"/>
    <lineage>
        <taxon>Viruses</taxon>
        <taxon>Duplodnaviria</taxon>
        <taxon>Heunggongvirae</taxon>
        <taxon>Uroviricota</taxon>
        <taxon>Caudoviricetes</taxon>
    </lineage>
</organism>
<protein>
    <submittedName>
        <fullName evidence="1">Uncharacterized protein</fullName>
    </submittedName>
</protein>
<proteinExistence type="predicted"/>
<accession>A0A8S5UUZ5</accession>
<reference evidence="1" key="1">
    <citation type="journal article" date="2021" name="Proc. Natl. Acad. Sci. U.S.A.">
        <title>A Catalog of Tens of Thousands of Viruses from Human Metagenomes Reveals Hidden Associations with Chronic Diseases.</title>
        <authorList>
            <person name="Tisza M.J."/>
            <person name="Buck C.B."/>
        </authorList>
    </citation>
    <scope>NUCLEOTIDE SEQUENCE</scope>
    <source>
        <strain evidence="1">CtP6q2</strain>
    </source>
</reference>
<sequence length="68" mass="7955">MDNSQNRAKMKEIKTYYKPDGAHYYIGSHEVAFIGSCKGSFYISFFSCNEKEWANTFLEAEQIVLNRF</sequence>
<dbReference type="EMBL" id="BK016143">
    <property type="protein sequence ID" value="DAF98198.1"/>
    <property type="molecule type" value="Genomic_DNA"/>
</dbReference>
<name>A0A8S5UUZ5_9CAUD</name>